<keyword evidence="1" id="KW-0472">Membrane</keyword>
<proteinExistence type="predicted"/>
<gene>
    <name evidence="2" type="ORF">FGF04_03615</name>
</gene>
<evidence type="ECO:0000313" key="2">
    <source>
        <dbReference type="EMBL" id="KAA0942182.1"/>
    </source>
</evidence>
<organism evidence="2 3">
    <name type="scientific">Streptomyces apricus</name>
    <dbReference type="NCBI Taxonomy" id="1828112"/>
    <lineage>
        <taxon>Bacteria</taxon>
        <taxon>Bacillati</taxon>
        <taxon>Actinomycetota</taxon>
        <taxon>Actinomycetes</taxon>
        <taxon>Kitasatosporales</taxon>
        <taxon>Streptomycetaceae</taxon>
        <taxon>Streptomyces</taxon>
    </lineage>
</organism>
<protein>
    <recommendedName>
        <fullName evidence="4">Alkaline shock response membrane anchor protein AmaP</fullName>
    </recommendedName>
</protein>
<sequence>MERSRTVLNRLTLATVGVVFLLGGAWLAVTQASWVTGLPSWWPDPGPRAVLIDRQGLADLRATGWWTPLVLAGAIAATVLFAIWSVRRLRSGVRPSIPLPAPASTLRTRALEDAVTRQAVAIEGVARCRTRALTRKKRLGVRMHVWLQPDVTPAAVLPDLARLTAQTQTALAPYEVGTRVRFSARPHSRQHVR</sequence>
<dbReference type="Proteomes" id="UP000324965">
    <property type="component" value="Unassembled WGS sequence"/>
</dbReference>
<dbReference type="EMBL" id="VDFC01000010">
    <property type="protein sequence ID" value="KAA0942182.1"/>
    <property type="molecule type" value="Genomic_DNA"/>
</dbReference>
<dbReference type="RefSeq" id="WP_149509737.1">
    <property type="nucleotide sequence ID" value="NZ_VDFC01000010.1"/>
</dbReference>
<comment type="caution">
    <text evidence="2">The sequence shown here is derived from an EMBL/GenBank/DDBJ whole genome shotgun (WGS) entry which is preliminary data.</text>
</comment>
<accession>A0A5B0BLQ6</accession>
<keyword evidence="1" id="KW-0812">Transmembrane</keyword>
<evidence type="ECO:0000313" key="3">
    <source>
        <dbReference type="Proteomes" id="UP000324965"/>
    </source>
</evidence>
<evidence type="ECO:0000256" key="1">
    <source>
        <dbReference type="SAM" id="Phobius"/>
    </source>
</evidence>
<reference evidence="2 3" key="1">
    <citation type="submission" date="2019-05" db="EMBL/GenBank/DDBJ databases">
        <authorList>
            <person name="Hariharan J."/>
            <person name="Choudoir M.J."/>
            <person name="Diebold P."/>
            <person name="Panke-Buisse K."/>
            <person name="Buckley D.H."/>
        </authorList>
    </citation>
    <scope>NUCLEOTIDE SEQUENCE [LARGE SCALE GENOMIC DNA]</scope>
    <source>
        <strain evidence="2 3">SUN51</strain>
    </source>
</reference>
<keyword evidence="3" id="KW-1185">Reference proteome</keyword>
<dbReference type="OrthoDB" id="4335420at2"/>
<evidence type="ECO:0008006" key="4">
    <source>
        <dbReference type="Google" id="ProtNLM"/>
    </source>
</evidence>
<name>A0A5B0BLQ6_9ACTN</name>
<feature type="transmembrane region" description="Helical" evidence="1">
    <location>
        <begin position="65"/>
        <end position="86"/>
    </location>
</feature>
<keyword evidence="1" id="KW-1133">Transmembrane helix</keyword>
<dbReference type="AlphaFoldDB" id="A0A5B0BLQ6"/>